<name>A8MDK0_CALMQ</name>
<reference evidence="2 3" key="1">
    <citation type="submission" date="2007-10" db="EMBL/GenBank/DDBJ databases">
        <title>Complete sequence of Caldivirga maquilingensis IC-167.</title>
        <authorList>
            <consortium name="US DOE Joint Genome Institute"/>
            <person name="Copeland A."/>
            <person name="Lucas S."/>
            <person name="Lapidus A."/>
            <person name="Barry K."/>
            <person name="Glavina del Rio T."/>
            <person name="Dalin E."/>
            <person name="Tice H."/>
            <person name="Pitluck S."/>
            <person name="Saunders E."/>
            <person name="Brettin T."/>
            <person name="Bruce D."/>
            <person name="Detter J.C."/>
            <person name="Han C."/>
            <person name="Schmutz J."/>
            <person name="Larimer F."/>
            <person name="Land M."/>
            <person name="Hauser L."/>
            <person name="Kyrpides N."/>
            <person name="Ivanova N."/>
            <person name="Biddle J.F."/>
            <person name="Zhang Z."/>
            <person name="Fitz-Gibbon S.T."/>
            <person name="Lowe T.M."/>
            <person name="Saltikov C."/>
            <person name="House C.H."/>
            <person name="Richardson P."/>
        </authorList>
    </citation>
    <scope>NUCLEOTIDE SEQUENCE [LARGE SCALE GENOMIC DNA]</scope>
    <source>
        <strain evidence="3">ATCC 700844 / DSM 13496 / JCM 10307 / IC-167</strain>
    </source>
</reference>
<sequence>MSVSNLITSIVISFDDGSTCNVDSPSASFNLCGFGSGELRVTSDESALLIGLTLKASKQLSKYPVSLVLNQPKPSRVLALTFLGLAGPFIGKAFGYYNYVAQGKQPRSEPPPDKPEYPPGVKASGLVESDPLDCWSYPMLVNNYGELHPYTVMVLIDSGNGSYTALFTFSNNQLTAWLDKGLVIRTYTSKPSDEVKLSYVASIATGSDPYDAVAKAVSSASRVTVFKTRSRKAKPLFMNGLGWCSWNALLSDDLSHDNVVKIVKGLRDRGVPISWVIIDDGWQDLWNGVINSIEPSKVKFPRGFKAVVDELRNLGVSNIGLWFTINLYWNGASEAFIKALNAEGFKTSRGYVPKPNLEDSFKLYDAWFRVLKSNGFSFVKVDNQWSIHHLYRGFANDAEAAAAVELGLQLAATTNGLDVLNCMSMLPGNYSNYAISNALRVSIDYIPMWRTDAKLHTMWSAYNSLLYSNFGYPDYDMWISYDPSARLIAVSRIFSGGPVYITDREPEKTNVELIKWITLSNGEVIRVDEPALPTRDILFRDPYNETVLLKLASTVNGYPAIAFMNVNKNGVRISEEFKLVNMPMKLNGQYAYYKVISGDWGIVKPDDSIKVELSELEAEVVVLAPLINGKAALGIVEKALPPYAIKATPINGELMVEAREDGTMAYVKEGRMERIRVKAGERVRI</sequence>
<dbReference type="EMBL" id="CP000852">
    <property type="protein sequence ID" value="ABW01856.1"/>
    <property type="molecule type" value="Genomic_DNA"/>
</dbReference>
<dbReference type="InterPro" id="IPR008811">
    <property type="entry name" value="Glycosyl_hydrolases_36"/>
</dbReference>
<dbReference type="CAZy" id="GH36">
    <property type="family name" value="Glycoside Hydrolase Family 36"/>
</dbReference>
<dbReference type="STRING" id="397948.Cmaq_1025"/>
<dbReference type="OrthoDB" id="36121at2157"/>
<dbReference type="eggNOG" id="arCOG06049">
    <property type="taxonomic scope" value="Archaea"/>
</dbReference>
<dbReference type="Proteomes" id="UP000001137">
    <property type="component" value="Chromosome"/>
</dbReference>
<gene>
    <name evidence="2" type="ordered locus">Cmaq_1025</name>
</gene>
<organism evidence="2 3">
    <name type="scientific">Caldivirga maquilingensis (strain ATCC 700844 / DSM 13496 / JCM 10307 / IC-167)</name>
    <dbReference type="NCBI Taxonomy" id="397948"/>
    <lineage>
        <taxon>Archaea</taxon>
        <taxon>Thermoproteota</taxon>
        <taxon>Thermoprotei</taxon>
        <taxon>Thermoproteales</taxon>
        <taxon>Thermoproteaceae</taxon>
        <taxon>Caldivirga</taxon>
    </lineage>
</organism>
<keyword evidence="1" id="KW-0119">Carbohydrate metabolism</keyword>
<dbReference type="Pfam" id="PF05691">
    <property type="entry name" value="Raffinose_syn"/>
    <property type="match status" value="2"/>
</dbReference>
<evidence type="ECO:0000313" key="2">
    <source>
        <dbReference type="EMBL" id="ABW01856.1"/>
    </source>
</evidence>
<dbReference type="RefSeq" id="WP_012186075.1">
    <property type="nucleotide sequence ID" value="NC_009954.1"/>
</dbReference>
<dbReference type="InterPro" id="IPR017853">
    <property type="entry name" value="GH"/>
</dbReference>
<dbReference type="SUPFAM" id="SSF51445">
    <property type="entry name" value="(Trans)glycosidases"/>
    <property type="match status" value="1"/>
</dbReference>
<evidence type="ECO:0000256" key="1">
    <source>
        <dbReference type="ARBA" id="ARBA00023277"/>
    </source>
</evidence>
<dbReference type="KEGG" id="cma:Cmaq_1025"/>
<dbReference type="HOGENOM" id="CLU_415982_0_0_2"/>
<proteinExistence type="predicted"/>
<keyword evidence="3" id="KW-1185">Reference proteome</keyword>
<dbReference type="PANTHER" id="PTHR31268">
    <property type="match status" value="1"/>
</dbReference>
<protein>
    <submittedName>
        <fullName evidence="2">Raffinose synthase</fullName>
    </submittedName>
</protein>
<dbReference type="InterPro" id="IPR013785">
    <property type="entry name" value="Aldolase_TIM"/>
</dbReference>
<dbReference type="GeneID" id="5710380"/>
<dbReference type="PANTHER" id="PTHR31268:SF32">
    <property type="entry name" value="GALACTINOL--SUCROSE GALACTOSYLTRANSFERASE 2-RELATED"/>
    <property type="match status" value="1"/>
</dbReference>
<evidence type="ECO:0000313" key="3">
    <source>
        <dbReference type="Proteomes" id="UP000001137"/>
    </source>
</evidence>
<accession>A8MDK0</accession>
<dbReference type="AlphaFoldDB" id="A8MDK0"/>
<dbReference type="Gene3D" id="3.20.20.70">
    <property type="entry name" value="Aldolase class I"/>
    <property type="match status" value="1"/>
</dbReference>